<organism evidence="3 4">
    <name type="scientific">Pseudaestuariivita atlantica</name>
    <dbReference type="NCBI Taxonomy" id="1317121"/>
    <lineage>
        <taxon>Bacteria</taxon>
        <taxon>Pseudomonadati</taxon>
        <taxon>Pseudomonadota</taxon>
        <taxon>Alphaproteobacteria</taxon>
        <taxon>Rhodobacterales</taxon>
        <taxon>Paracoccaceae</taxon>
        <taxon>Pseudaestuariivita</taxon>
    </lineage>
</organism>
<dbReference type="SFLD" id="SFLDS00019">
    <property type="entry name" value="Glutathione_Transferase_(cytos"/>
    <property type="match status" value="1"/>
</dbReference>
<dbReference type="Proteomes" id="UP000036938">
    <property type="component" value="Unassembled WGS sequence"/>
</dbReference>
<dbReference type="SFLD" id="SFLDG01200">
    <property type="entry name" value="SUF1.1"/>
    <property type="match status" value="1"/>
</dbReference>
<dbReference type="OrthoDB" id="7664269at2"/>
<evidence type="ECO:0000259" key="2">
    <source>
        <dbReference type="Pfam" id="PF17172"/>
    </source>
</evidence>
<keyword evidence="4" id="KW-1185">Reference proteome</keyword>
<dbReference type="InterPro" id="IPR050931">
    <property type="entry name" value="Mito_Protein_Transport_Metaxin"/>
</dbReference>
<dbReference type="InterPro" id="IPR033468">
    <property type="entry name" value="Metaxin_GST"/>
</dbReference>
<dbReference type="InterPro" id="IPR036282">
    <property type="entry name" value="Glutathione-S-Trfase_C_sf"/>
</dbReference>
<dbReference type="STRING" id="1317121.ATO11_11435"/>
<dbReference type="SUPFAM" id="SSF47616">
    <property type="entry name" value="GST C-terminal domain-like"/>
    <property type="match status" value="1"/>
</dbReference>
<dbReference type="GO" id="GO:0005737">
    <property type="term" value="C:cytoplasm"/>
    <property type="evidence" value="ECO:0007669"/>
    <property type="project" value="TreeGrafter"/>
</dbReference>
<dbReference type="InterPro" id="IPR036249">
    <property type="entry name" value="Thioredoxin-like_sf"/>
</dbReference>
<feature type="domain" description="Metaxin glutathione S-transferase" evidence="1">
    <location>
        <begin position="164"/>
        <end position="224"/>
    </location>
</feature>
<dbReference type="InterPro" id="IPR012336">
    <property type="entry name" value="Thioredoxin-like_fold"/>
</dbReference>
<reference evidence="3 4" key="1">
    <citation type="journal article" date="2015" name="Int. J. Syst. Evol. Microbiol.">
        <title>Aestuariivita atlantica sp. nov., isolated from deep sea sediment of the Atlantic Ocean.</title>
        <authorList>
            <person name="Li G."/>
            <person name="Lai Q."/>
            <person name="Du Y."/>
            <person name="Liu X."/>
            <person name="Sun F."/>
            <person name="Shao Z."/>
        </authorList>
    </citation>
    <scope>NUCLEOTIDE SEQUENCE [LARGE SCALE GENOMIC DNA]</scope>
    <source>
        <strain evidence="3 4">22II-S11-z3</strain>
    </source>
</reference>
<dbReference type="SFLD" id="SFLDG01180">
    <property type="entry name" value="SUF1"/>
    <property type="match status" value="1"/>
</dbReference>
<accession>A0A0L1JPW5</accession>
<evidence type="ECO:0008006" key="5">
    <source>
        <dbReference type="Google" id="ProtNLM"/>
    </source>
</evidence>
<comment type="caution">
    <text evidence="3">The sequence shown here is derived from an EMBL/GenBank/DDBJ whole genome shotgun (WGS) entry which is preliminary data.</text>
</comment>
<dbReference type="PANTHER" id="PTHR12289:SF41">
    <property type="entry name" value="FAILED AXON CONNECTIONS-RELATED"/>
    <property type="match status" value="1"/>
</dbReference>
<evidence type="ECO:0000313" key="3">
    <source>
        <dbReference type="EMBL" id="KNG93781.1"/>
    </source>
</evidence>
<dbReference type="EMBL" id="AQQZ01000004">
    <property type="protein sequence ID" value="KNG93781.1"/>
    <property type="molecule type" value="Genomic_DNA"/>
</dbReference>
<protein>
    <recommendedName>
        <fullName evidence="5">Thioredoxin-like fold domain-containing protein</fullName>
    </recommendedName>
</protein>
<dbReference type="Pfam" id="PF17171">
    <property type="entry name" value="GST_C_6"/>
    <property type="match status" value="1"/>
</dbReference>
<sequence length="233" mass="25471">MLKLLTYPAALGEFSPSPFCVKAALLLQMSGQPWQREDVSDPRKTRYGKLPVLRAGPEVIADSDNIRAWLEAQGAEFDPGLSPRDKAASRAVIRMAEEHMYFILMLDRWGNDDVWPTIRDTYFGSIPPVVRHLVAGGLRRDILKGLNVQGLGRFSAEDRLARVDADLVALARMLDGQPFLFGSRMTAADASVGAMLSAMRSTPMATPLARRIADDGVLSPYVDRATACLPATG</sequence>
<proteinExistence type="predicted"/>
<dbReference type="AlphaFoldDB" id="A0A0L1JPW5"/>
<dbReference type="Gene3D" id="3.40.30.10">
    <property type="entry name" value="Glutaredoxin"/>
    <property type="match status" value="1"/>
</dbReference>
<dbReference type="Pfam" id="PF17172">
    <property type="entry name" value="GST_N_4"/>
    <property type="match status" value="1"/>
</dbReference>
<name>A0A0L1JPW5_9RHOB</name>
<dbReference type="RefSeq" id="WP_050530983.1">
    <property type="nucleotide sequence ID" value="NZ_AQQZ01000004.1"/>
</dbReference>
<evidence type="ECO:0000313" key="4">
    <source>
        <dbReference type="Proteomes" id="UP000036938"/>
    </source>
</evidence>
<dbReference type="SUPFAM" id="SSF52833">
    <property type="entry name" value="Thioredoxin-like"/>
    <property type="match status" value="1"/>
</dbReference>
<feature type="domain" description="Thioredoxin-like fold" evidence="2">
    <location>
        <begin position="18"/>
        <end position="113"/>
    </location>
</feature>
<evidence type="ECO:0000259" key="1">
    <source>
        <dbReference type="Pfam" id="PF17171"/>
    </source>
</evidence>
<dbReference type="InterPro" id="IPR040079">
    <property type="entry name" value="Glutathione_S-Trfase"/>
</dbReference>
<gene>
    <name evidence="3" type="ORF">ATO11_11435</name>
</gene>
<dbReference type="InterPro" id="IPR026928">
    <property type="entry name" value="FAX/IsoI-like"/>
</dbReference>
<dbReference type="CDD" id="cd03193">
    <property type="entry name" value="GST_C_Metaxin"/>
    <property type="match status" value="1"/>
</dbReference>
<dbReference type="PANTHER" id="PTHR12289">
    <property type="entry name" value="METAXIN RELATED"/>
    <property type="match status" value="1"/>
</dbReference>